<organism evidence="1 2">
    <name type="scientific">Ancylobacter crimeensis</name>
    <dbReference type="NCBI Taxonomy" id="2579147"/>
    <lineage>
        <taxon>Bacteria</taxon>
        <taxon>Pseudomonadati</taxon>
        <taxon>Pseudomonadota</taxon>
        <taxon>Alphaproteobacteria</taxon>
        <taxon>Hyphomicrobiales</taxon>
        <taxon>Xanthobacteraceae</taxon>
        <taxon>Ancylobacter</taxon>
    </lineage>
</organism>
<name>A0ABT0DD79_9HYPH</name>
<gene>
    <name evidence="1" type="primary">mauJ</name>
    <name evidence="1" type="ORF">MWN34_13450</name>
</gene>
<dbReference type="RefSeq" id="WP_247029811.1">
    <property type="nucleotide sequence ID" value="NZ_JALKCH010000008.1"/>
</dbReference>
<accession>A0ABT0DD79</accession>
<keyword evidence="2" id="KW-1185">Reference proteome</keyword>
<sequence length="291" mass="31696">MWIPYDLLGALKSETDAETIRRSKADRSARDVLVGFFVRNPVTQSWDVDVRMPCLDRVLPGVMHGMAYEISFHGGEAGKLGEIIYRVQASDPMAALSAALQDVGNRLARWTLELGRGMAVAGWRMADPAHGARWRCTPFRPSALDIDLDAVGDMPDDMKPAIRLYQRARNAADPSWRLLNASSLLRLWRDGAAPFTASGGRGQRLVTFEMLVHSGALAYAPDLRDRPLAGFVDELVGLQAKILSDLAAGTAREDAADWRLVAMAGLADLAARDVLLAELAMRRASALALAC</sequence>
<dbReference type="EMBL" id="JALKCH010000008">
    <property type="protein sequence ID" value="MCK0197913.1"/>
    <property type="molecule type" value="Genomic_DNA"/>
</dbReference>
<comment type="caution">
    <text evidence="1">The sequence shown here is derived from an EMBL/GenBank/DDBJ whole genome shotgun (WGS) entry which is preliminary data.</text>
</comment>
<reference evidence="1 2" key="1">
    <citation type="submission" date="2022-04" db="EMBL/GenBank/DDBJ databases">
        <authorList>
            <person name="Grouzdev D.S."/>
            <person name="Pantiukh K.S."/>
            <person name="Krutkina M.S."/>
        </authorList>
    </citation>
    <scope>NUCLEOTIDE SEQUENCE [LARGE SCALE GENOMIC DNA]</scope>
    <source>
        <strain evidence="1 2">6x-1</strain>
    </source>
</reference>
<protein>
    <submittedName>
        <fullName evidence="1">Methylamine utilization protein MauJ</fullName>
    </submittedName>
</protein>
<evidence type="ECO:0000313" key="2">
    <source>
        <dbReference type="Proteomes" id="UP001203284"/>
    </source>
</evidence>
<dbReference type="Proteomes" id="UP001203284">
    <property type="component" value="Unassembled WGS sequence"/>
</dbReference>
<proteinExistence type="predicted"/>
<evidence type="ECO:0000313" key="1">
    <source>
        <dbReference type="EMBL" id="MCK0197913.1"/>
    </source>
</evidence>